<accession>A0A6L2MDH4</accession>
<proteinExistence type="predicted"/>
<feature type="compositionally biased region" description="Basic and acidic residues" evidence="1">
    <location>
        <begin position="279"/>
        <end position="288"/>
    </location>
</feature>
<feature type="compositionally biased region" description="Polar residues" evidence="1">
    <location>
        <begin position="313"/>
        <end position="323"/>
    </location>
</feature>
<name>A0A6L2MDH4_TANCI</name>
<feature type="region of interest" description="Disordered" evidence="1">
    <location>
        <begin position="46"/>
        <end position="109"/>
    </location>
</feature>
<dbReference type="AlphaFoldDB" id="A0A6L2MDH4"/>
<organism evidence="2">
    <name type="scientific">Tanacetum cinerariifolium</name>
    <name type="common">Dalmatian daisy</name>
    <name type="synonym">Chrysanthemum cinerariifolium</name>
    <dbReference type="NCBI Taxonomy" id="118510"/>
    <lineage>
        <taxon>Eukaryota</taxon>
        <taxon>Viridiplantae</taxon>
        <taxon>Streptophyta</taxon>
        <taxon>Embryophyta</taxon>
        <taxon>Tracheophyta</taxon>
        <taxon>Spermatophyta</taxon>
        <taxon>Magnoliopsida</taxon>
        <taxon>eudicotyledons</taxon>
        <taxon>Gunneridae</taxon>
        <taxon>Pentapetalae</taxon>
        <taxon>asterids</taxon>
        <taxon>campanulids</taxon>
        <taxon>Asterales</taxon>
        <taxon>Asteraceae</taxon>
        <taxon>Asteroideae</taxon>
        <taxon>Anthemideae</taxon>
        <taxon>Anthemidinae</taxon>
        <taxon>Tanacetum</taxon>
    </lineage>
</organism>
<feature type="compositionally biased region" description="Polar residues" evidence="1">
    <location>
        <begin position="96"/>
        <end position="109"/>
    </location>
</feature>
<reference evidence="2" key="1">
    <citation type="journal article" date="2019" name="Sci. Rep.">
        <title>Draft genome of Tanacetum cinerariifolium, the natural source of mosquito coil.</title>
        <authorList>
            <person name="Yamashiro T."/>
            <person name="Shiraishi A."/>
            <person name="Satake H."/>
            <person name="Nakayama K."/>
        </authorList>
    </citation>
    <scope>NUCLEOTIDE SEQUENCE</scope>
</reference>
<evidence type="ECO:0000256" key="1">
    <source>
        <dbReference type="SAM" id="MobiDB-lite"/>
    </source>
</evidence>
<feature type="compositionally biased region" description="Polar residues" evidence="1">
    <location>
        <begin position="73"/>
        <end position="82"/>
    </location>
</feature>
<sequence length="323" mass="34765">MLERSARVAEVTKATSGPEAMTMNQCLLRGGAMSPQEVRNNVSLGGKVMSSHEEVRNNVSSGGGVMSPHEVRSSVSSGGKEQQSAKEGPQLEKGKNLNTEALGTGRTHSGGTYALARQVQEGPSSAFVKKILMQSWVKELLDNRAYVVKFMAGLHLEDVLVPETEGQNGAGLPLKELLEHTSWLAHYLLQSSGTISTRGDGAVFGRSRHSGQLKTSSEVVVQYLPKSDGAICRRSRLPAVVQYMPWSDGAFFGRSRLSAQLLTSSGAVVQPRGAHGPKTRPDRPRSDQTETDFGQNNGPKRETKWSGLGWSGPVQSLVRSNKA</sequence>
<evidence type="ECO:0000313" key="2">
    <source>
        <dbReference type="EMBL" id="GEU71579.1"/>
    </source>
</evidence>
<gene>
    <name evidence="2" type="ORF">Tci_043557</name>
</gene>
<dbReference type="EMBL" id="BKCJ010006330">
    <property type="protein sequence ID" value="GEU71579.1"/>
    <property type="molecule type" value="Genomic_DNA"/>
</dbReference>
<comment type="caution">
    <text evidence="2">The sequence shown here is derived from an EMBL/GenBank/DDBJ whole genome shotgun (WGS) entry which is preliminary data.</text>
</comment>
<protein>
    <submittedName>
        <fullName evidence="2">Uncharacterized protein</fullName>
    </submittedName>
</protein>
<feature type="region of interest" description="Disordered" evidence="1">
    <location>
        <begin position="264"/>
        <end position="323"/>
    </location>
</feature>